<name>A0AAI8MEC6_9BRAD</name>
<reference evidence="3 4" key="1">
    <citation type="journal article" date="2012" name="Microbes Environ.">
        <title>Complete genome sequence of Bradyrhizobium sp. S23321: insights into symbiosis evolution in soil oligotrophs.</title>
        <authorList>
            <person name="Okubo T."/>
            <person name="Tsukui T."/>
            <person name="Maita H."/>
            <person name="Okamoto S."/>
            <person name="Oshima K."/>
            <person name="Fujisawa T."/>
            <person name="Saito A."/>
            <person name="Futamata H."/>
            <person name="Hattori R."/>
            <person name="Shimomura Y."/>
            <person name="Haruta S."/>
            <person name="Morimoto S."/>
            <person name="Wang Y."/>
            <person name="Sakai Y."/>
            <person name="Hattori M."/>
            <person name="Aizawa S."/>
            <person name="Nagashima K.V.P."/>
            <person name="Masuda S."/>
            <person name="Hattori T."/>
            <person name="Yamashita A."/>
            <person name="Bao Z."/>
            <person name="Hayatsu M."/>
            <person name="Kajiya-Kanegae H."/>
            <person name="Yoshinaga I."/>
            <person name="Sakamoto K."/>
            <person name="Toyota K."/>
            <person name="Nakao M."/>
            <person name="Kohara M."/>
            <person name="Anda M."/>
            <person name="Niwa R."/>
            <person name="Jung-Hwan P."/>
            <person name="Sameshima-Saito R."/>
            <person name="Tokuda S."/>
            <person name="Yamamoto S."/>
            <person name="Yamamoto S."/>
            <person name="Yokoyama T."/>
            <person name="Akutsu T."/>
            <person name="Nakamura Y."/>
            <person name="Nakahira-Yanaka Y."/>
            <person name="Takada Hoshino Y."/>
            <person name="Hirakawa H."/>
            <person name="Mitsui H."/>
            <person name="Terasawa K."/>
            <person name="Itakura M."/>
            <person name="Sato S."/>
            <person name="Ikeda-Ohtsubo W."/>
            <person name="Sakakura N."/>
            <person name="Kaminuma E."/>
            <person name="Minamisawa K."/>
        </authorList>
    </citation>
    <scope>NUCLEOTIDE SEQUENCE [LARGE SCALE GENOMIC DNA]</scope>
    <source>
        <strain evidence="3 4">S23321</strain>
    </source>
</reference>
<dbReference type="Proteomes" id="UP000007886">
    <property type="component" value="Chromosome"/>
</dbReference>
<dbReference type="InterPro" id="IPR033855">
    <property type="entry name" value="Protein_C"/>
</dbReference>
<evidence type="ECO:0000256" key="1">
    <source>
        <dbReference type="ARBA" id="ARBA00008683"/>
    </source>
</evidence>
<feature type="domain" description="Peptidase S49" evidence="2">
    <location>
        <begin position="121"/>
        <end position="267"/>
    </location>
</feature>
<dbReference type="EMBL" id="AP012279">
    <property type="protein sequence ID" value="BAL77041.1"/>
    <property type="molecule type" value="Genomic_DNA"/>
</dbReference>
<proteinExistence type="inferred from homology"/>
<dbReference type="Gene3D" id="3.90.226.10">
    <property type="entry name" value="2-enoyl-CoA Hydratase, Chain A, domain 1"/>
    <property type="match status" value="1"/>
</dbReference>
<accession>A0AAI8MEC6</accession>
<dbReference type="GO" id="GO:0006508">
    <property type="term" value="P:proteolysis"/>
    <property type="evidence" value="ECO:0007669"/>
    <property type="project" value="InterPro"/>
</dbReference>
<comment type="similarity">
    <text evidence="1">Belongs to the peptidase S49 family.</text>
</comment>
<keyword evidence="4" id="KW-1185">Reference proteome</keyword>
<evidence type="ECO:0000259" key="2">
    <source>
        <dbReference type="Pfam" id="PF01343"/>
    </source>
</evidence>
<dbReference type="AlphaFoldDB" id="A0AAI8MEC6"/>
<dbReference type="PANTHER" id="PTHR42987:SF4">
    <property type="entry name" value="PROTEASE SOHB-RELATED"/>
    <property type="match status" value="1"/>
</dbReference>
<dbReference type="SUPFAM" id="SSF52096">
    <property type="entry name" value="ClpP/crotonase"/>
    <property type="match status" value="1"/>
</dbReference>
<protein>
    <recommendedName>
        <fullName evidence="2">Peptidase S49 domain-containing protein</fullName>
    </recommendedName>
</protein>
<organism evidence="3 4">
    <name type="scientific">Bradyrhizobium cosmicum</name>
    <dbReference type="NCBI Taxonomy" id="1404864"/>
    <lineage>
        <taxon>Bacteria</taxon>
        <taxon>Pseudomonadati</taxon>
        <taxon>Pseudomonadota</taxon>
        <taxon>Alphaproteobacteria</taxon>
        <taxon>Hyphomicrobiales</taxon>
        <taxon>Nitrobacteraceae</taxon>
        <taxon>Bradyrhizobium</taxon>
    </lineage>
</organism>
<evidence type="ECO:0000313" key="3">
    <source>
        <dbReference type="EMBL" id="BAL77041.1"/>
    </source>
</evidence>
<dbReference type="KEGG" id="brs:S23_38460"/>
<evidence type="ECO:0000313" key="4">
    <source>
        <dbReference type="Proteomes" id="UP000007886"/>
    </source>
</evidence>
<dbReference type="CDD" id="cd07022">
    <property type="entry name" value="S49_Sppa_36K_type"/>
    <property type="match status" value="1"/>
</dbReference>
<sequence>MKDERAELRQVLAQITSIDPVVAIEVSAMLNGLSSIEARDAALAATAQTVATQPSKIALIGVHGGLTPRGSWYGSSLSGIAASAMRAADDADVSGIIADFDSPGGTVSGTAEAAAAFAYAASKKPVVAVVNTLAASAAYWIASQASELVISPSGDVGSIGAMIMHQDISGYLDQIGLKMTIIRSEQSPMKNEAHPFAPLSDDAKAFLQGRANSAGADFIRAVAAGRKVSQAKVKDEFGQGRVFGAKEALARGMADRVATLDSVIAGMVAGVPGRATSRRRSAFAFE</sequence>
<dbReference type="GO" id="GO:0008233">
    <property type="term" value="F:peptidase activity"/>
    <property type="evidence" value="ECO:0007669"/>
    <property type="project" value="InterPro"/>
</dbReference>
<dbReference type="InterPro" id="IPR029045">
    <property type="entry name" value="ClpP/crotonase-like_dom_sf"/>
</dbReference>
<gene>
    <name evidence="3" type="ORF">S23_38460</name>
</gene>
<dbReference type="Gene3D" id="6.20.330.10">
    <property type="match status" value="1"/>
</dbReference>
<dbReference type="RefSeq" id="WP_015686328.1">
    <property type="nucleotide sequence ID" value="NC_017082.1"/>
</dbReference>
<dbReference type="PANTHER" id="PTHR42987">
    <property type="entry name" value="PEPTIDASE S49"/>
    <property type="match status" value="1"/>
</dbReference>
<dbReference type="InterPro" id="IPR002142">
    <property type="entry name" value="Peptidase_S49"/>
</dbReference>
<dbReference type="Pfam" id="PF01343">
    <property type="entry name" value="Peptidase_S49"/>
    <property type="match status" value="1"/>
</dbReference>